<dbReference type="EMBL" id="SPUK01000001">
    <property type="protein sequence ID" value="TQW00817.1"/>
    <property type="molecule type" value="Genomic_DNA"/>
</dbReference>
<protein>
    <submittedName>
        <fullName evidence="2">Uncharacterized protein</fullName>
    </submittedName>
</protein>
<name>A0A545VGH0_9HYPO</name>
<sequence>MLPHFRILAATVALLACPLLLHALTVPDDLPDGVYEIDWAPGTKGQIASWTYFDIPHDVNITAIKFNGVVPLPVGGHDVDCLLDDRRLENITLSDFTRADDQTKAMTMLGNWCEMATYLHKDAMAFALYNDMIWYVCNWDNMHNFFSNIQRCSKLEIHDAAAWMDRRCGADKRAELSIGYWQKTYGRSQRFGDICNFKDLWSGN</sequence>
<evidence type="ECO:0000313" key="3">
    <source>
        <dbReference type="Proteomes" id="UP000315783"/>
    </source>
</evidence>
<proteinExistence type="predicted"/>
<dbReference type="Proteomes" id="UP000315783">
    <property type="component" value="Unassembled WGS sequence"/>
</dbReference>
<dbReference type="OrthoDB" id="4946768at2759"/>
<organism evidence="2 3">
    <name type="scientific">Cordyceps javanica</name>
    <dbReference type="NCBI Taxonomy" id="43265"/>
    <lineage>
        <taxon>Eukaryota</taxon>
        <taxon>Fungi</taxon>
        <taxon>Dikarya</taxon>
        <taxon>Ascomycota</taxon>
        <taxon>Pezizomycotina</taxon>
        <taxon>Sordariomycetes</taxon>
        <taxon>Hypocreomycetidae</taxon>
        <taxon>Hypocreales</taxon>
        <taxon>Cordycipitaceae</taxon>
        <taxon>Cordyceps</taxon>
    </lineage>
</organism>
<keyword evidence="3" id="KW-1185">Reference proteome</keyword>
<keyword evidence="1" id="KW-0732">Signal</keyword>
<gene>
    <name evidence="2" type="ORF">IF1G_00748</name>
</gene>
<evidence type="ECO:0000313" key="2">
    <source>
        <dbReference type="EMBL" id="TQW00817.1"/>
    </source>
</evidence>
<dbReference type="STRING" id="43265.A0A545VGH0"/>
<dbReference type="PROSITE" id="PS51257">
    <property type="entry name" value="PROKAR_LIPOPROTEIN"/>
    <property type="match status" value="1"/>
</dbReference>
<dbReference type="AlphaFoldDB" id="A0A545VGH0"/>
<comment type="caution">
    <text evidence="2">The sequence shown here is derived from an EMBL/GenBank/DDBJ whole genome shotgun (WGS) entry which is preliminary data.</text>
</comment>
<accession>A0A545VGH0</accession>
<reference evidence="2 3" key="1">
    <citation type="journal article" date="2019" name="Appl. Microbiol. Biotechnol.">
        <title>Genome sequence of Isaria javanica and comparative genome analysis insights into family S53 peptidase evolution in fungal entomopathogens.</title>
        <authorList>
            <person name="Lin R."/>
            <person name="Zhang X."/>
            <person name="Xin B."/>
            <person name="Zou M."/>
            <person name="Gao Y."/>
            <person name="Qin F."/>
            <person name="Hu Q."/>
            <person name="Xie B."/>
            <person name="Cheng X."/>
        </authorList>
    </citation>
    <scope>NUCLEOTIDE SEQUENCE [LARGE SCALE GENOMIC DNA]</scope>
    <source>
        <strain evidence="2 3">IJ1G</strain>
    </source>
</reference>
<feature type="signal peptide" evidence="1">
    <location>
        <begin position="1"/>
        <end position="23"/>
    </location>
</feature>
<evidence type="ECO:0000256" key="1">
    <source>
        <dbReference type="SAM" id="SignalP"/>
    </source>
</evidence>
<feature type="chain" id="PRO_5021723167" evidence="1">
    <location>
        <begin position="24"/>
        <end position="204"/>
    </location>
</feature>